<keyword evidence="2" id="KW-0732">Signal</keyword>
<proteinExistence type="predicted"/>
<reference evidence="3" key="1">
    <citation type="submission" date="2021-11" db="EMBL/GenBank/DDBJ databases">
        <title>Purpureocillium_takamizusanense_genome.</title>
        <authorList>
            <person name="Nguyen N.-H."/>
        </authorList>
    </citation>
    <scope>NUCLEOTIDE SEQUENCE</scope>
    <source>
        <strain evidence="3">PT3</strain>
    </source>
</reference>
<evidence type="ECO:0000256" key="2">
    <source>
        <dbReference type="SAM" id="SignalP"/>
    </source>
</evidence>
<dbReference type="AlphaFoldDB" id="A0A9Q8VC51"/>
<dbReference type="Proteomes" id="UP000829364">
    <property type="component" value="Chromosome 5"/>
</dbReference>
<dbReference type="GeneID" id="72067663"/>
<feature type="chain" id="PRO_5040427552" evidence="2">
    <location>
        <begin position="19"/>
        <end position="675"/>
    </location>
</feature>
<dbReference type="OrthoDB" id="4927175at2759"/>
<evidence type="ECO:0000256" key="1">
    <source>
        <dbReference type="SAM" id="MobiDB-lite"/>
    </source>
</evidence>
<organism evidence="3 4">
    <name type="scientific">Purpureocillium takamizusanense</name>
    <dbReference type="NCBI Taxonomy" id="2060973"/>
    <lineage>
        <taxon>Eukaryota</taxon>
        <taxon>Fungi</taxon>
        <taxon>Dikarya</taxon>
        <taxon>Ascomycota</taxon>
        <taxon>Pezizomycotina</taxon>
        <taxon>Sordariomycetes</taxon>
        <taxon>Hypocreomycetidae</taxon>
        <taxon>Hypocreales</taxon>
        <taxon>Ophiocordycipitaceae</taxon>
        <taxon>Purpureocillium</taxon>
    </lineage>
</organism>
<evidence type="ECO:0000313" key="4">
    <source>
        <dbReference type="Proteomes" id="UP000829364"/>
    </source>
</evidence>
<dbReference type="EMBL" id="CP086358">
    <property type="protein sequence ID" value="UNI19534.1"/>
    <property type="molecule type" value="Genomic_DNA"/>
</dbReference>
<dbReference type="RefSeq" id="XP_047843015.1">
    <property type="nucleotide sequence ID" value="XM_047987031.1"/>
</dbReference>
<dbReference type="KEGG" id="ptkz:JDV02_005714"/>
<gene>
    <name evidence="3" type="ORF">JDV02_005714</name>
</gene>
<feature type="region of interest" description="Disordered" evidence="1">
    <location>
        <begin position="17"/>
        <end position="80"/>
    </location>
</feature>
<accession>A0A9Q8VC51</accession>
<feature type="compositionally biased region" description="Gly residues" evidence="1">
    <location>
        <begin position="23"/>
        <end position="33"/>
    </location>
</feature>
<evidence type="ECO:0000313" key="3">
    <source>
        <dbReference type="EMBL" id="UNI19534.1"/>
    </source>
</evidence>
<keyword evidence="4" id="KW-1185">Reference proteome</keyword>
<feature type="signal peptide" evidence="2">
    <location>
        <begin position="1"/>
        <end position="18"/>
    </location>
</feature>
<protein>
    <submittedName>
        <fullName evidence="3">Uncharacterized protein</fullName>
    </submittedName>
</protein>
<sequence>MKPKYLVFLLSGLLASAAEDPGRGPGAANGANGGTFTPEDSGPGGELTGFEEATPKKGPGLPPGHEAPESDGANFWNPSNWRGAEKIDAKAASEIPTPKNEGSAKGFLYSPRPANQELGDVFDNGLKRTQLAVEAKPVGIKETHFVQLTGSAQVAYKGSIRPGTPAYFLKISPQNLEDGYYLPSSHPEFTEAKKYTFLTPGNVPRESIVGAWKVRARDLEAPQLEWVPNPHYSCLDKIKDFCTKPREQWRVKTRSSCFPRMFKRGVGAGFEPCLEPLEETASEGAAAEGAAEVAVESFVKDVSQPALQKEELEKIADDFAESLFQRWVAKYGFKNMKSLDGVPVKDLYPKFRAQMKGYKTLYMKPSKASPGMGIVAVVGVGFWVKDVVDAFKRDLPWEEKAAVATSIVPIVGCATRFAADGAADGSSFDVAKIADTQACVAADTLLLSPAWPLGLAIHGVRNLVKTIPAALKMQAEWDKLRSAEGLKQRYKEEWSSIRNQILNSTTIHLTELQVDRNITISRLSDLMVAAEAGGILKAGQVSNTTDQAARQRLLEDEEFPGRQELEKVICDKFTNRTSTVRIDLDQSRQAINHRIATERRKFMRNFIGHYTTFLVDNIPRGAYNIPPREKYVQKLRNHVKDVATEMDKTVREGEVGLEDIDKVMRIPPIPPTCME</sequence>
<name>A0A9Q8VC51_9HYPO</name>